<organism evidence="3 4">
    <name type="scientific">Anaeromicropila herbilytica</name>
    <dbReference type="NCBI Taxonomy" id="2785025"/>
    <lineage>
        <taxon>Bacteria</taxon>
        <taxon>Bacillati</taxon>
        <taxon>Bacillota</taxon>
        <taxon>Clostridia</taxon>
        <taxon>Lachnospirales</taxon>
        <taxon>Lachnospiraceae</taxon>
        <taxon>Anaeromicropila</taxon>
    </lineage>
</organism>
<dbReference type="SUPFAM" id="SSF52075">
    <property type="entry name" value="Outer arm dynein light chain 1"/>
    <property type="match status" value="1"/>
</dbReference>
<evidence type="ECO:0000313" key="3">
    <source>
        <dbReference type="EMBL" id="BCN31183.1"/>
    </source>
</evidence>
<dbReference type="InterPro" id="IPR032675">
    <property type="entry name" value="LRR_dom_sf"/>
</dbReference>
<dbReference type="PANTHER" id="PTHR46652">
    <property type="entry name" value="LEUCINE-RICH REPEAT AND IQ DOMAIN-CONTAINING PROTEIN 1-RELATED"/>
    <property type="match status" value="1"/>
</dbReference>
<dbReference type="RefSeq" id="WP_271712326.1">
    <property type="nucleotide sequence ID" value="NZ_AP024169.1"/>
</dbReference>
<evidence type="ECO:0000256" key="1">
    <source>
        <dbReference type="ARBA" id="ARBA00022614"/>
    </source>
</evidence>
<dbReference type="InterPro" id="IPR050836">
    <property type="entry name" value="SDS22/Internalin_LRR"/>
</dbReference>
<reference evidence="3 4" key="1">
    <citation type="submission" date="2020-11" db="EMBL/GenBank/DDBJ databases">
        <title>Draft genome sequencing of a Lachnospiraceae strain isolated from anoxic soil subjected to BSD treatment.</title>
        <authorList>
            <person name="Uek A."/>
            <person name="Tonouchi A."/>
        </authorList>
    </citation>
    <scope>NUCLEOTIDE SEQUENCE [LARGE SCALE GENOMIC DNA]</scope>
    <source>
        <strain evidence="3 4">TB5</strain>
    </source>
</reference>
<sequence>MDCHEFCDGRNQDDIFTEERENYILINNQIPDVGLQAAINKALNKRALNEITIEDLESLTGILDARDYRIKSIEGIQYAKNISCLLLQHNLITDITPLSQLSSLEYLSVNYNHICEFPCMKGMFHLKKIYFSFNHIIDISPLVQIPSLYSVYGINQKIKLKPVQISLNNEAIMTLSCIQDRFSEFELNEDSIIPYGVYDKCNQTITYFDMNDGDNVYFTFNKKYRNRFTGKTLLISGNVEATVKG</sequence>
<accession>A0A7R7ELY0</accession>
<dbReference type="KEGG" id="ahb:bsdtb5_24780"/>
<name>A0A7R7ELY0_9FIRM</name>
<evidence type="ECO:0000256" key="2">
    <source>
        <dbReference type="ARBA" id="ARBA00022737"/>
    </source>
</evidence>
<dbReference type="Gene3D" id="3.80.10.10">
    <property type="entry name" value="Ribonuclease Inhibitor"/>
    <property type="match status" value="1"/>
</dbReference>
<keyword evidence="1" id="KW-0433">Leucine-rich repeat</keyword>
<evidence type="ECO:0000313" key="4">
    <source>
        <dbReference type="Proteomes" id="UP000595897"/>
    </source>
</evidence>
<gene>
    <name evidence="3" type="ORF">bsdtb5_24780</name>
</gene>
<dbReference type="PROSITE" id="PS51450">
    <property type="entry name" value="LRR"/>
    <property type="match status" value="1"/>
</dbReference>
<evidence type="ECO:0008006" key="5">
    <source>
        <dbReference type="Google" id="ProtNLM"/>
    </source>
</evidence>
<dbReference type="EMBL" id="AP024169">
    <property type="protein sequence ID" value="BCN31183.1"/>
    <property type="molecule type" value="Genomic_DNA"/>
</dbReference>
<keyword evidence="4" id="KW-1185">Reference proteome</keyword>
<dbReference type="InterPro" id="IPR001611">
    <property type="entry name" value="Leu-rich_rpt"/>
</dbReference>
<proteinExistence type="predicted"/>
<protein>
    <recommendedName>
        <fullName evidence="5">Leucine-rich repeat domain-containing protein</fullName>
    </recommendedName>
</protein>
<dbReference type="PANTHER" id="PTHR46652:SF3">
    <property type="entry name" value="LEUCINE-RICH REPEAT-CONTAINING PROTEIN 9"/>
    <property type="match status" value="1"/>
</dbReference>
<keyword evidence="2" id="KW-0677">Repeat</keyword>
<dbReference type="AlphaFoldDB" id="A0A7R7ELY0"/>
<dbReference type="Proteomes" id="UP000595897">
    <property type="component" value="Chromosome"/>
</dbReference>